<evidence type="ECO:0000256" key="1">
    <source>
        <dbReference type="SAM" id="MobiDB-lite"/>
    </source>
</evidence>
<proteinExistence type="predicted"/>
<dbReference type="Proteomes" id="UP001368318">
    <property type="component" value="Chromosome"/>
</dbReference>
<protein>
    <submittedName>
        <fullName evidence="4">Uncharacterized protein</fullName>
    </submittedName>
</protein>
<feature type="compositionally biased region" description="Acidic residues" evidence="1">
    <location>
        <begin position="43"/>
        <end position="56"/>
    </location>
</feature>
<keyword evidence="2" id="KW-0732">Signal</keyword>
<evidence type="ECO:0000313" key="5">
    <source>
        <dbReference type="Proteomes" id="UP001368318"/>
    </source>
</evidence>
<accession>A0AAU6P5J0</accession>
<evidence type="ECO:0000313" key="4">
    <source>
        <dbReference type="EMBL" id="WXA12522.1"/>
    </source>
</evidence>
<feature type="signal peptide" evidence="2">
    <location>
        <begin position="1"/>
        <end position="25"/>
    </location>
</feature>
<evidence type="ECO:0000313" key="3">
    <source>
        <dbReference type="EMBL" id="WXA02317.1"/>
    </source>
</evidence>
<dbReference type="AlphaFoldDB" id="A0AAU6P5J0"/>
<dbReference type="EMBL" id="CP136925">
    <property type="protein sequence ID" value="WXA12522.1"/>
    <property type="molecule type" value="Genomic_DNA"/>
</dbReference>
<dbReference type="EMBL" id="CP136924">
    <property type="protein sequence ID" value="WXA02317.1"/>
    <property type="molecule type" value="Genomic_DNA"/>
</dbReference>
<dbReference type="RefSeq" id="WP_338731546.1">
    <property type="nucleotide sequence ID" value="NZ_CP136924.1"/>
</dbReference>
<reference evidence="4 5" key="1">
    <citation type="submission" date="2023-10" db="EMBL/GenBank/DDBJ databases">
        <title>Culture-based analysis of two novel bacteria associated with mangrove crab gills.</title>
        <authorList>
            <person name="Yang X."/>
            <person name="Garuglieri E."/>
            <person name="Van Goethem M.W."/>
            <person name="Fusi M."/>
            <person name="Marasco R."/>
            <person name="Daffonchio D.G."/>
        </authorList>
    </citation>
    <scope>NUCLEOTIDE SEQUENCE</scope>
    <source>
        <strain evidence="4">UG2-1</strain>
        <strain evidence="3">UG2-2</strain>
        <strain evidence="5">UG2_2</strain>
    </source>
</reference>
<evidence type="ECO:0000256" key="2">
    <source>
        <dbReference type="SAM" id="SignalP"/>
    </source>
</evidence>
<feature type="chain" id="PRO_5044712941" evidence="2">
    <location>
        <begin position="26"/>
        <end position="56"/>
    </location>
</feature>
<organism evidence="4">
    <name type="scientific">Mangrovimonas cancribranchiae</name>
    <dbReference type="NCBI Taxonomy" id="3080055"/>
    <lineage>
        <taxon>Bacteria</taxon>
        <taxon>Pseudomonadati</taxon>
        <taxon>Bacteroidota</taxon>
        <taxon>Flavobacteriia</taxon>
        <taxon>Flavobacteriales</taxon>
        <taxon>Flavobacteriaceae</taxon>
        <taxon>Mangrovimonas</taxon>
    </lineage>
</organism>
<keyword evidence="5" id="KW-1185">Reference proteome</keyword>
<dbReference type="PROSITE" id="PS51257">
    <property type="entry name" value="PROKAR_LIPOPROTEIN"/>
    <property type="match status" value="1"/>
</dbReference>
<gene>
    <name evidence="4" type="ORF">R3L15_10360</name>
    <name evidence="3" type="ORF">R3L16_11230</name>
</gene>
<sequence>MKNAHNFFVLMFFAALFFSCTPSSIDGDHPNQTIETYGTGDDQSGEVDNDRDEDGD</sequence>
<feature type="region of interest" description="Disordered" evidence="1">
    <location>
        <begin position="28"/>
        <end position="56"/>
    </location>
</feature>
<dbReference type="KEGG" id="mcaa:R3L15_10360"/>
<name>A0AAU6P5J0_9FLAO</name>